<name>A0AAP0I6P1_9MAGN</name>
<protein>
    <submittedName>
        <fullName evidence="2">Uncharacterized protein</fullName>
    </submittedName>
</protein>
<dbReference type="AlphaFoldDB" id="A0AAP0I6P1"/>
<evidence type="ECO:0000313" key="2">
    <source>
        <dbReference type="EMBL" id="KAK9109667.1"/>
    </source>
</evidence>
<gene>
    <name evidence="2" type="ORF">Sjap_017727</name>
</gene>
<feature type="compositionally biased region" description="Low complexity" evidence="1">
    <location>
        <begin position="12"/>
        <end position="28"/>
    </location>
</feature>
<dbReference type="EMBL" id="JBBNAE010000007">
    <property type="protein sequence ID" value="KAK9109667.1"/>
    <property type="molecule type" value="Genomic_DNA"/>
</dbReference>
<feature type="region of interest" description="Disordered" evidence="1">
    <location>
        <begin position="1"/>
        <end position="29"/>
    </location>
</feature>
<evidence type="ECO:0000256" key="1">
    <source>
        <dbReference type="SAM" id="MobiDB-lite"/>
    </source>
</evidence>
<organism evidence="2 3">
    <name type="scientific">Stephania japonica</name>
    <dbReference type="NCBI Taxonomy" id="461633"/>
    <lineage>
        <taxon>Eukaryota</taxon>
        <taxon>Viridiplantae</taxon>
        <taxon>Streptophyta</taxon>
        <taxon>Embryophyta</taxon>
        <taxon>Tracheophyta</taxon>
        <taxon>Spermatophyta</taxon>
        <taxon>Magnoliopsida</taxon>
        <taxon>Ranunculales</taxon>
        <taxon>Menispermaceae</taxon>
        <taxon>Menispermoideae</taxon>
        <taxon>Cissampelideae</taxon>
        <taxon>Stephania</taxon>
    </lineage>
</organism>
<sequence>MTPSILSPVTKASPTASTSSMGSSSQASNKVVTLAVIPPRFKRLIEAEAEVHRKQGLCYRCNSKWFAGHHCHRKEMQVILVEDDDDEGGGPSTEESGEPQELAVLELSSHVMEGKPTPRTIKVKGSVLGLDVVVLIDCGASRNFISSNLWLMSLGITTDDWPNLIMYIFRGGKWMRVRGDPTLHHALVFYKANQCSFDSVAGCFLVECWNGESVPLETIDGSVEPCITKIPEQFASLFDKPITLALSCGCDHAIILKEGTEPVRVRLYRYP</sequence>
<keyword evidence="3" id="KW-1185">Reference proteome</keyword>
<reference evidence="2 3" key="1">
    <citation type="submission" date="2024-01" db="EMBL/GenBank/DDBJ databases">
        <title>Genome assemblies of Stephania.</title>
        <authorList>
            <person name="Yang L."/>
        </authorList>
    </citation>
    <scope>NUCLEOTIDE SEQUENCE [LARGE SCALE GENOMIC DNA]</scope>
    <source>
        <strain evidence="2">QJT</strain>
        <tissue evidence="2">Leaf</tissue>
    </source>
</reference>
<accession>A0AAP0I6P1</accession>
<dbReference type="Proteomes" id="UP001417504">
    <property type="component" value="Unassembled WGS sequence"/>
</dbReference>
<proteinExistence type="predicted"/>
<evidence type="ECO:0000313" key="3">
    <source>
        <dbReference type="Proteomes" id="UP001417504"/>
    </source>
</evidence>
<comment type="caution">
    <text evidence="2">The sequence shown here is derived from an EMBL/GenBank/DDBJ whole genome shotgun (WGS) entry which is preliminary data.</text>
</comment>